<evidence type="ECO:0000259" key="1">
    <source>
        <dbReference type="Pfam" id="PF01872"/>
    </source>
</evidence>
<gene>
    <name evidence="2" type="ORF">ACFSBT_02680</name>
</gene>
<reference evidence="2 3" key="1">
    <citation type="journal article" date="2019" name="Int. J. Syst. Evol. Microbiol.">
        <title>The Global Catalogue of Microorganisms (GCM) 10K type strain sequencing project: providing services to taxonomists for standard genome sequencing and annotation.</title>
        <authorList>
            <consortium name="The Broad Institute Genomics Platform"/>
            <consortium name="The Broad Institute Genome Sequencing Center for Infectious Disease"/>
            <person name="Wu L."/>
            <person name="Ma J."/>
        </authorList>
    </citation>
    <scope>NUCLEOTIDE SEQUENCE [LARGE SCALE GENOMIC DNA]</scope>
    <source>
        <strain evidence="2 3">CGMCC 1.12563</strain>
    </source>
</reference>
<dbReference type="EMBL" id="JBHUDC010000002">
    <property type="protein sequence ID" value="MFD1512185.1"/>
    <property type="molecule type" value="Genomic_DNA"/>
</dbReference>
<dbReference type="PANTHER" id="PTHR38011:SF2">
    <property type="entry name" value="BIFUNCTIONAL DEAMINASE-REDUCTASE DOMAIN PROTEIN"/>
    <property type="match status" value="1"/>
</dbReference>
<dbReference type="AlphaFoldDB" id="A0ABD6ARN4"/>
<dbReference type="Pfam" id="PF01872">
    <property type="entry name" value="RibD_C"/>
    <property type="match status" value="1"/>
</dbReference>
<protein>
    <submittedName>
        <fullName evidence="2">Dihydrofolate reductase family protein</fullName>
    </submittedName>
</protein>
<dbReference type="Gene3D" id="3.40.430.10">
    <property type="entry name" value="Dihydrofolate Reductase, subunit A"/>
    <property type="match status" value="1"/>
</dbReference>
<evidence type="ECO:0000313" key="2">
    <source>
        <dbReference type="EMBL" id="MFD1512185.1"/>
    </source>
</evidence>
<dbReference type="InterPro" id="IPR024072">
    <property type="entry name" value="DHFR-like_dom_sf"/>
</dbReference>
<dbReference type="Proteomes" id="UP001597187">
    <property type="component" value="Unassembled WGS sequence"/>
</dbReference>
<accession>A0ABD6ARN4</accession>
<dbReference type="PANTHER" id="PTHR38011">
    <property type="entry name" value="DIHYDROFOLATE REDUCTASE FAMILY PROTEIN (AFU_ORTHOLOGUE AFUA_8G06820)"/>
    <property type="match status" value="1"/>
</dbReference>
<comment type="caution">
    <text evidence="2">The sequence shown here is derived from an EMBL/GenBank/DDBJ whole genome shotgun (WGS) entry which is preliminary data.</text>
</comment>
<name>A0ABD6ARN4_9EURY</name>
<organism evidence="2 3">
    <name type="scientific">Halomarina rubra</name>
    <dbReference type="NCBI Taxonomy" id="2071873"/>
    <lineage>
        <taxon>Archaea</taxon>
        <taxon>Methanobacteriati</taxon>
        <taxon>Methanobacteriota</taxon>
        <taxon>Stenosarchaea group</taxon>
        <taxon>Halobacteria</taxon>
        <taxon>Halobacteriales</taxon>
        <taxon>Natronomonadaceae</taxon>
        <taxon>Halomarina</taxon>
    </lineage>
</organism>
<sequence>MDDAQTTDTSGRLVVGAFLTLDGVMQAPGGPDEDRAGGFEHGGWSVDYWDETMGERMDEQFATANALLLGRRTYDIFAGHWPSVDSRDDPVAAKLNRMPKYVASRTLDTVSWDNSRLLSGDVATAVTDLKTERGDTILVQGSHDLLQTLLAHDLVDELWLWVFPLVLGEGKRLFGAGTVPAAFDLTSAETSSTGVQLLTFERAGEIPYGSFALDEDGAT</sequence>
<feature type="domain" description="Bacterial bifunctional deaminase-reductase C-terminal" evidence="1">
    <location>
        <begin position="14"/>
        <end position="197"/>
    </location>
</feature>
<keyword evidence="3" id="KW-1185">Reference proteome</keyword>
<proteinExistence type="predicted"/>
<dbReference type="SUPFAM" id="SSF53597">
    <property type="entry name" value="Dihydrofolate reductase-like"/>
    <property type="match status" value="1"/>
</dbReference>
<dbReference type="RefSeq" id="WP_250872172.1">
    <property type="nucleotide sequence ID" value="NZ_JALXFV010000002.1"/>
</dbReference>
<evidence type="ECO:0000313" key="3">
    <source>
        <dbReference type="Proteomes" id="UP001597187"/>
    </source>
</evidence>
<dbReference type="InterPro" id="IPR050765">
    <property type="entry name" value="Riboflavin_Biosynth_HTPR"/>
</dbReference>
<dbReference type="InterPro" id="IPR002734">
    <property type="entry name" value="RibDG_C"/>
</dbReference>